<dbReference type="Pfam" id="PF00111">
    <property type="entry name" value="Fer2"/>
    <property type="match status" value="1"/>
</dbReference>
<evidence type="ECO:0000256" key="9">
    <source>
        <dbReference type="ARBA" id="ARBA00023004"/>
    </source>
</evidence>
<evidence type="ECO:0000256" key="13">
    <source>
        <dbReference type="PIRSR" id="PIRSR000127-1"/>
    </source>
</evidence>
<dbReference type="Pfam" id="PF00941">
    <property type="entry name" value="FAD_binding_5"/>
    <property type="match status" value="1"/>
</dbReference>
<dbReference type="InterPro" id="IPR005107">
    <property type="entry name" value="CO_DH_flav_C"/>
</dbReference>
<evidence type="ECO:0008006" key="19">
    <source>
        <dbReference type="Google" id="ProtNLM"/>
    </source>
</evidence>
<dbReference type="EMBL" id="KI913132">
    <property type="protein sequence ID" value="ETV77577.1"/>
    <property type="molecule type" value="Genomic_DNA"/>
</dbReference>
<gene>
    <name evidence="18" type="ORF">H257_08501</name>
</gene>
<dbReference type="GO" id="GO:0005506">
    <property type="term" value="F:iron ion binding"/>
    <property type="evidence" value="ECO:0007669"/>
    <property type="project" value="InterPro"/>
</dbReference>
<organism evidence="18">
    <name type="scientific">Aphanomyces astaci</name>
    <name type="common">Crayfish plague agent</name>
    <dbReference type="NCBI Taxonomy" id="112090"/>
    <lineage>
        <taxon>Eukaryota</taxon>
        <taxon>Sar</taxon>
        <taxon>Stramenopiles</taxon>
        <taxon>Oomycota</taxon>
        <taxon>Saprolegniomycetes</taxon>
        <taxon>Saprolegniales</taxon>
        <taxon>Verrucalvaceae</taxon>
        <taxon>Aphanomyces</taxon>
    </lineage>
</organism>
<evidence type="ECO:0000256" key="12">
    <source>
        <dbReference type="ARBA" id="ARBA00034078"/>
    </source>
</evidence>
<accession>W4GD23</accession>
<dbReference type="STRING" id="112090.W4GD23"/>
<dbReference type="PANTHER" id="PTHR11908:SF132">
    <property type="entry name" value="ALDEHYDE OXIDASE 1-RELATED"/>
    <property type="match status" value="1"/>
</dbReference>
<dbReference type="InterPro" id="IPR008274">
    <property type="entry name" value="AldOxase/xan_DH_MoCoBD1"/>
</dbReference>
<dbReference type="Gene3D" id="3.30.465.10">
    <property type="match status" value="1"/>
</dbReference>
<dbReference type="InterPro" id="IPR016166">
    <property type="entry name" value="FAD-bd_PCMH"/>
</dbReference>
<dbReference type="InterPro" id="IPR036010">
    <property type="entry name" value="2Fe-2S_ferredoxin-like_sf"/>
</dbReference>
<dbReference type="InterPro" id="IPR001041">
    <property type="entry name" value="2Fe-2S_ferredoxin-type"/>
</dbReference>
<dbReference type="VEuPathDB" id="FungiDB:H257_08501"/>
<dbReference type="GO" id="GO:0016491">
    <property type="term" value="F:oxidoreductase activity"/>
    <property type="evidence" value="ECO:0007669"/>
    <property type="project" value="UniProtKB-KW"/>
</dbReference>
<feature type="binding site" evidence="15">
    <location>
        <position position="832"/>
    </location>
    <ligand>
        <name>Mo-molybdopterin</name>
        <dbReference type="ChEBI" id="CHEBI:71302"/>
    </ligand>
    <ligandPart>
        <name>Mo</name>
        <dbReference type="ChEBI" id="CHEBI:28685"/>
    </ligandPart>
</feature>
<dbReference type="InterPro" id="IPR036884">
    <property type="entry name" value="2Fe-2S-bd_dom_sf"/>
</dbReference>
<dbReference type="SUPFAM" id="SSF47741">
    <property type="entry name" value="CO dehydrogenase ISP C-domain like"/>
    <property type="match status" value="1"/>
</dbReference>
<dbReference type="SUPFAM" id="SSF54292">
    <property type="entry name" value="2Fe-2S ferredoxin-like"/>
    <property type="match status" value="1"/>
</dbReference>
<dbReference type="Gene3D" id="3.30.390.50">
    <property type="entry name" value="CO dehydrogenase flavoprotein, C-terminal domain"/>
    <property type="match status" value="1"/>
</dbReference>
<feature type="binding site" evidence="15">
    <location>
        <position position="978"/>
    </location>
    <ligand>
        <name>Mo-molybdopterin</name>
        <dbReference type="ChEBI" id="CHEBI:71302"/>
    </ligand>
    <ligandPart>
        <name>Mo</name>
        <dbReference type="ChEBI" id="CHEBI:28685"/>
    </ligandPart>
</feature>
<dbReference type="InterPro" id="IPR000674">
    <property type="entry name" value="Ald_Oxase/Xan_DH_a/b"/>
</dbReference>
<keyword evidence="6 15" id="KW-0479">Metal-binding</keyword>
<feature type="binding site" evidence="15">
    <location>
        <position position="164"/>
    </location>
    <ligand>
        <name>[2Fe-2S] cluster</name>
        <dbReference type="ChEBI" id="CHEBI:190135"/>
        <label>2</label>
    </ligand>
</feature>
<comment type="cofactor">
    <cofactor evidence="1 14">
        <name>FAD</name>
        <dbReference type="ChEBI" id="CHEBI:57692"/>
    </cofactor>
</comment>
<dbReference type="InterPro" id="IPR036856">
    <property type="entry name" value="Ald_Oxase/Xan_DH_a/b_sf"/>
</dbReference>
<evidence type="ECO:0000256" key="14">
    <source>
        <dbReference type="PIRSR" id="PIRSR000127-2"/>
    </source>
</evidence>
<feature type="binding site" evidence="15">
    <location>
        <position position="863"/>
    </location>
    <ligand>
        <name>Mo-molybdopterin</name>
        <dbReference type="ChEBI" id="CHEBI:71302"/>
    </ligand>
    <ligandPart>
        <name>Mo</name>
        <dbReference type="ChEBI" id="CHEBI:28685"/>
    </ligandPart>
</feature>
<dbReference type="SUPFAM" id="SSF56003">
    <property type="entry name" value="Molybdenum cofactor-binding domain"/>
    <property type="match status" value="1"/>
</dbReference>
<protein>
    <recommendedName>
        <fullName evidence="19">FAD-binding PCMH-type domain-containing protein</fullName>
    </recommendedName>
</protein>
<dbReference type="InterPro" id="IPR006058">
    <property type="entry name" value="2Fe2S_fd_BS"/>
</dbReference>
<dbReference type="PROSITE" id="PS51085">
    <property type="entry name" value="2FE2S_FER_2"/>
    <property type="match status" value="1"/>
</dbReference>
<dbReference type="FunFam" id="3.30.365.10:FF:000001">
    <property type="entry name" value="Xanthine dehydrogenase oxidase"/>
    <property type="match status" value="1"/>
</dbReference>
<dbReference type="RefSeq" id="XP_009832687.1">
    <property type="nucleotide sequence ID" value="XM_009834385.1"/>
</dbReference>
<dbReference type="InterPro" id="IPR036683">
    <property type="entry name" value="CO_DH_flav_C_dom_sf"/>
</dbReference>
<feature type="domain" description="2Fe-2S ferredoxin-type" evidence="16">
    <location>
        <begin position="14"/>
        <end position="105"/>
    </location>
</feature>
<dbReference type="Gene3D" id="3.30.365.10">
    <property type="entry name" value="Aldehyde oxidase/xanthine dehydrogenase, molybdopterin binding domain"/>
    <property type="match status" value="4"/>
</dbReference>
<dbReference type="InterPro" id="IPR016208">
    <property type="entry name" value="Ald_Oxase/xanthine_DH-like"/>
</dbReference>
<dbReference type="FunFam" id="3.10.20.30:FF:000012">
    <property type="entry name" value="Xanthine dehydrogenase/oxidase"/>
    <property type="match status" value="1"/>
</dbReference>
<feature type="active site" description="Proton acceptor" evidence="13">
    <location>
        <position position="1319"/>
    </location>
</feature>
<dbReference type="PIRSF" id="PIRSF000127">
    <property type="entry name" value="Xanthine_DH"/>
    <property type="match status" value="1"/>
</dbReference>
<dbReference type="Pfam" id="PF01315">
    <property type="entry name" value="Ald_Xan_dh_C"/>
    <property type="match status" value="1"/>
</dbReference>
<dbReference type="InterPro" id="IPR037165">
    <property type="entry name" value="AldOxase/xan_DH_Mopterin-bd_sf"/>
</dbReference>
<evidence type="ECO:0000256" key="10">
    <source>
        <dbReference type="ARBA" id="ARBA00023014"/>
    </source>
</evidence>
<feature type="binding site" evidence="15">
    <location>
        <position position="87"/>
    </location>
    <ligand>
        <name>[2Fe-2S] cluster</name>
        <dbReference type="ChEBI" id="CHEBI:190135"/>
        <label>1</label>
    </ligand>
</feature>
<comment type="similarity">
    <text evidence="2">Belongs to the xanthine dehydrogenase family.</text>
</comment>
<evidence type="ECO:0000256" key="7">
    <source>
        <dbReference type="ARBA" id="ARBA00022827"/>
    </source>
</evidence>
<evidence type="ECO:0000256" key="8">
    <source>
        <dbReference type="ARBA" id="ARBA00023002"/>
    </source>
</evidence>
<evidence type="ECO:0000259" key="17">
    <source>
        <dbReference type="PROSITE" id="PS51387"/>
    </source>
</evidence>
<dbReference type="GO" id="GO:0071949">
    <property type="term" value="F:FAD binding"/>
    <property type="evidence" value="ECO:0007669"/>
    <property type="project" value="InterPro"/>
</dbReference>
<feature type="binding site" evidence="14">
    <location>
        <position position="483"/>
    </location>
    <ligand>
        <name>FAD</name>
        <dbReference type="ChEBI" id="CHEBI:57692"/>
    </ligand>
</feature>
<dbReference type="InterPro" id="IPR046867">
    <property type="entry name" value="AldOxase/xan_DH_MoCoBD2"/>
</dbReference>
<keyword evidence="5 15" id="KW-0001">2Fe-2S</keyword>
<dbReference type="SUPFAM" id="SSF55447">
    <property type="entry name" value="CO dehydrogenase flavoprotein C-terminal domain-like"/>
    <property type="match status" value="1"/>
</dbReference>
<evidence type="ECO:0000256" key="3">
    <source>
        <dbReference type="ARBA" id="ARBA00022505"/>
    </source>
</evidence>
<dbReference type="FunFam" id="3.30.365.10:FF:000002">
    <property type="entry name" value="Xanthine dehydrogenase oxidase"/>
    <property type="match status" value="1"/>
</dbReference>
<dbReference type="Pfam" id="PF03450">
    <property type="entry name" value="CO_deh_flav_C"/>
    <property type="match status" value="1"/>
</dbReference>
<keyword evidence="9 15" id="KW-0408">Iron</keyword>
<dbReference type="PROSITE" id="PS51387">
    <property type="entry name" value="FAD_PCMH"/>
    <property type="match status" value="1"/>
</dbReference>
<dbReference type="PANTHER" id="PTHR11908">
    <property type="entry name" value="XANTHINE DEHYDROGENASE"/>
    <property type="match status" value="1"/>
</dbReference>
<feature type="binding site" evidence="14">
    <location>
        <position position="463"/>
    </location>
    <ligand>
        <name>FAD</name>
        <dbReference type="ChEBI" id="CHEBI:57692"/>
    </ligand>
</feature>
<keyword evidence="11" id="KW-0520">NAD</keyword>
<dbReference type="Pfam" id="PF02738">
    <property type="entry name" value="MoCoBD_1"/>
    <property type="match status" value="1"/>
</dbReference>
<proteinExistence type="inferred from homology"/>
<dbReference type="SMART" id="SM01092">
    <property type="entry name" value="CO_deh_flav_C"/>
    <property type="match status" value="1"/>
</dbReference>
<feature type="binding site" evidence="15">
    <location>
        <position position="130"/>
    </location>
    <ligand>
        <name>[2Fe-2S] cluster</name>
        <dbReference type="ChEBI" id="CHEBI:190135"/>
        <label>2</label>
    </ligand>
</feature>
<evidence type="ECO:0000256" key="4">
    <source>
        <dbReference type="ARBA" id="ARBA00022630"/>
    </source>
</evidence>
<dbReference type="InterPro" id="IPR012675">
    <property type="entry name" value="Beta-grasp_dom_sf"/>
</dbReference>
<dbReference type="InterPro" id="IPR002346">
    <property type="entry name" value="Mopterin_DH_FAD-bd"/>
</dbReference>
<keyword evidence="4" id="KW-0285">Flavoprotein</keyword>
<comment type="cofactor">
    <cofactor evidence="12">
        <name>[2Fe-2S] cluster</name>
        <dbReference type="ChEBI" id="CHEBI:190135"/>
    </cofactor>
</comment>
<dbReference type="OrthoDB" id="8300278at2759"/>
<dbReference type="SUPFAM" id="SSF56176">
    <property type="entry name" value="FAD-binding/transporter-associated domain-like"/>
    <property type="match status" value="1"/>
</dbReference>
<feature type="binding site" evidence="15">
    <location>
        <position position="57"/>
    </location>
    <ligand>
        <name>[2Fe-2S] cluster</name>
        <dbReference type="ChEBI" id="CHEBI:190135"/>
        <label>1</label>
    </ligand>
</feature>
<evidence type="ECO:0000256" key="5">
    <source>
        <dbReference type="ARBA" id="ARBA00022714"/>
    </source>
</evidence>
<keyword evidence="3 15" id="KW-0500">Molybdenum</keyword>
<evidence type="ECO:0000313" key="18">
    <source>
        <dbReference type="EMBL" id="ETV77577.1"/>
    </source>
</evidence>
<dbReference type="InterPro" id="IPR016169">
    <property type="entry name" value="FAD-bd_PCMH_sub2"/>
</dbReference>
<name>W4GD23_APHAT</name>
<dbReference type="Gene3D" id="3.10.20.30">
    <property type="match status" value="1"/>
</dbReference>
<dbReference type="SMART" id="SM01008">
    <property type="entry name" value="Ald_Xan_dh_C"/>
    <property type="match status" value="1"/>
</dbReference>
<dbReference type="InterPro" id="IPR002888">
    <property type="entry name" value="2Fe-2S-bd"/>
</dbReference>
<dbReference type="PROSITE" id="PS00197">
    <property type="entry name" value="2FE2S_FER_1"/>
    <property type="match status" value="1"/>
</dbReference>
<dbReference type="InterPro" id="IPR036318">
    <property type="entry name" value="FAD-bd_PCMH-like_sf"/>
</dbReference>
<evidence type="ECO:0000256" key="1">
    <source>
        <dbReference type="ARBA" id="ARBA00001974"/>
    </source>
</evidence>
<dbReference type="GO" id="GO:0051537">
    <property type="term" value="F:2 iron, 2 sulfur cluster binding"/>
    <property type="evidence" value="ECO:0007669"/>
    <property type="project" value="UniProtKB-KW"/>
</dbReference>
<evidence type="ECO:0000256" key="2">
    <source>
        <dbReference type="ARBA" id="ARBA00006849"/>
    </source>
</evidence>
<evidence type="ECO:0000256" key="11">
    <source>
        <dbReference type="ARBA" id="ARBA00023027"/>
    </source>
</evidence>
<feature type="domain" description="FAD-binding PCMH-type" evidence="17">
    <location>
        <begin position="282"/>
        <end position="473"/>
    </location>
</feature>
<feature type="binding site" evidence="15">
    <location>
        <position position="127"/>
    </location>
    <ligand>
        <name>[2Fe-2S] cluster</name>
        <dbReference type="ChEBI" id="CHEBI:190135"/>
        <label>2</label>
    </ligand>
</feature>
<dbReference type="SUPFAM" id="SSF54665">
    <property type="entry name" value="CO dehydrogenase molybdoprotein N-domain-like"/>
    <property type="match status" value="1"/>
</dbReference>
<evidence type="ECO:0000256" key="15">
    <source>
        <dbReference type="PIRSR" id="PIRSR000127-3"/>
    </source>
</evidence>
<evidence type="ECO:0000259" key="16">
    <source>
        <dbReference type="PROSITE" id="PS51085"/>
    </source>
</evidence>
<evidence type="ECO:0000256" key="6">
    <source>
        <dbReference type="ARBA" id="ARBA00022723"/>
    </source>
</evidence>
<feature type="binding site" evidence="15">
    <location>
        <position position="1143"/>
    </location>
    <ligand>
        <name>Mo-molybdopterin</name>
        <dbReference type="ChEBI" id="CHEBI:71302"/>
    </ligand>
    <ligandPart>
        <name>Mo</name>
        <dbReference type="ChEBI" id="CHEBI:28685"/>
    </ligandPart>
</feature>
<reference evidence="18" key="1">
    <citation type="submission" date="2013-12" db="EMBL/GenBank/DDBJ databases">
        <title>The Genome Sequence of Aphanomyces astaci APO3.</title>
        <authorList>
            <consortium name="The Broad Institute Genomics Platform"/>
            <person name="Russ C."/>
            <person name="Tyler B."/>
            <person name="van West P."/>
            <person name="Dieguez-Uribeondo J."/>
            <person name="Young S.K."/>
            <person name="Zeng Q."/>
            <person name="Gargeya S."/>
            <person name="Fitzgerald M."/>
            <person name="Abouelleil A."/>
            <person name="Alvarado L."/>
            <person name="Chapman S.B."/>
            <person name="Gainer-Dewar J."/>
            <person name="Goldberg J."/>
            <person name="Griggs A."/>
            <person name="Gujja S."/>
            <person name="Hansen M."/>
            <person name="Howarth C."/>
            <person name="Imamovic A."/>
            <person name="Ireland A."/>
            <person name="Larimer J."/>
            <person name="McCowan C."/>
            <person name="Murphy C."/>
            <person name="Pearson M."/>
            <person name="Poon T.W."/>
            <person name="Priest M."/>
            <person name="Roberts A."/>
            <person name="Saif S."/>
            <person name="Shea T."/>
            <person name="Sykes S."/>
            <person name="Wortman J."/>
            <person name="Nusbaum C."/>
            <person name="Birren B."/>
        </authorList>
    </citation>
    <scope>NUCLEOTIDE SEQUENCE [LARGE SCALE GENOMIC DNA]</scope>
    <source>
        <strain evidence="18">APO3</strain>
    </source>
</reference>
<dbReference type="Gene3D" id="1.10.150.120">
    <property type="entry name" value="[2Fe-2S]-binding domain"/>
    <property type="match status" value="1"/>
</dbReference>
<comment type="cofactor">
    <cofactor evidence="15">
        <name>Mo-molybdopterin</name>
        <dbReference type="ChEBI" id="CHEBI:71302"/>
    </cofactor>
    <text evidence="15">Binds 1 Mo-molybdopterin (Mo-MPT) cofactor per subunit.</text>
</comment>
<dbReference type="Pfam" id="PF01799">
    <property type="entry name" value="Fer2_2"/>
    <property type="match status" value="1"/>
</dbReference>
<keyword evidence="8" id="KW-0560">Oxidoreductase</keyword>
<keyword evidence="7 14" id="KW-0274">FAD</keyword>
<dbReference type="Gene3D" id="3.90.1170.50">
    <property type="entry name" value="Aldehyde oxidase/xanthine dehydrogenase, a/b hammerhead"/>
    <property type="match status" value="1"/>
</dbReference>
<sequence>MKKNDDPMPAEWAHHLTFALNGRKVVVDGNTLPRFNDLRLIDYIRDHAGLTGTKLACGEGGCGACTVVLCHRVTPSSPLVHRSVNACLIPLASIDGMAVLTVEGVGSTKHRLHPIQSKMVDNYSMQCGYCTPGWVMNMYELLHTSDSSSLTKDTIENHFDGNLCRCTGYRPILKAMHSFGIDGPAPQLEYESSYDDVPFVDADEPEFEFVDRVRCDKSEATRLLKQCATSCDACPHQHHHHDAVEVEDLCIPPLYDRAVHDPEVPSFIASYVPIPLCFHQPQASEAVVWWYKVLTLEQLSAVRAKHKDESVMVVGGLTSRGVSKYFNQTAPYNRPVLSSVLVDITSIPALTAIVPVSDTNCLSVGAAVSLTALLAALRQTASDNPYLETLAHHISKVANHQVRNAATWAGNLSLARAFPSFPSDLVTGLWGYGASVTVLVASDSRAMSIDAFLAIPVTQNPLLVSLELPLYPMSPLRTFKCHKVAQRKENSHAHVNAAMMIVRNAQQVCTQARIVLNGIGTQVIRCHLTEKALINQLVTDPLTLDASLGALHADMPSQQQPLDPFKWALVQSCWYKTMLEVVPTLSSSRLRSGKFELPRHLSSGRQVIPSVLPDADSTAPVGLGIPKLSSKLLATGEAKYVADVPPIPGMLYGALVFSTQALANLVQLDTLRARQVAGVVDVVTAADIPGTNAIGDGLEPLFVPLQGQVLYVGMALGLVLATSASVAQHAAGLVVAEYTPLQDDPFWTTDAPITTVAMARAAGTLVPSTPDQPNPIPMPGNDDHIDEKIATAPRQLQGTVSFGSQRHFYMEPQASTVYPDEDRCYRVETSTQNPTGVQEAVAGVLGVSLHAVDVKMKRAGGGFGGKLTRCNVNATAAAIAAHKHAVAVQVVNDRNTDFRNVAGRNALVGEYHVGFDDDGRLLALDLQFHFAMGAYSGGDNNGECLMAILWSDGAYHVSSFRSRGFMYLSNTPTCTSVRAPGVPSSVMLMEMVVEHIAHTLQLPLEWVQTRNFVRDHHKTPYGQELKNVTLDRIWQGLHASADVARRKEAAVYFNSQNKWKKRGLAVTPVKYGIAISGLKYGASVSIFHGDGTVLVTHGGCEIGQGIDTKAAQMAAFMLGIPLAKIKLQPTSTGLIPNSDATGGSSTSESIARSVQAACQTLITRLSSVRTKLPKDATWGQVVAAAHADGVQLFASEQPNVVPPPLQVFDYFVYAAACSEVEVDILTGEVNVLRTDIMYDCGKSFNPVIDIGQIEGAFVMALGLFFQESVEYDAAGRLLTSGTWEYKVPSHKDIPEVLNVTLLDKSDNPRGVMSSKAVGEPPFQLVNSVYFALKNALQHSRLERNVTEFFQLDMPATVDRRLLAAKVQPAELQL</sequence>
<dbReference type="GeneID" id="20810497"/>
<dbReference type="CDD" id="cd00207">
    <property type="entry name" value="fer2"/>
    <property type="match status" value="1"/>
</dbReference>
<dbReference type="Pfam" id="PF20256">
    <property type="entry name" value="MoCoBD_2"/>
    <property type="match status" value="1"/>
</dbReference>
<feature type="binding site" evidence="15">
    <location>
        <position position="62"/>
    </location>
    <ligand>
        <name>[2Fe-2S] cluster</name>
        <dbReference type="ChEBI" id="CHEBI:190135"/>
        <label>1</label>
    </ligand>
</feature>
<keyword evidence="10 15" id="KW-0411">Iron-sulfur</keyword>
<feature type="binding site" evidence="15">
    <location>
        <position position="65"/>
    </location>
    <ligand>
        <name>[2Fe-2S] cluster</name>
        <dbReference type="ChEBI" id="CHEBI:190135"/>
        <label>1</label>
    </ligand>
</feature>
<comment type="cofactor">
    <cofactor evidence="15">
        <name>[2Fe-2S] cluster</name>
        <dbReference type="ChEBI" id="CHEBI:190135"/>
    </cofactor>
    <text evidence="15">Binds 2 [2Fe-2S] clusters.</text>
</comment>
<feature type="binding site" evidence="15">
    <location>
        <position position="166"/>
    </location>
    <ligand>
        <name>[2Fe-2S] cluster</name>
        <dbReference type="ChEBI" id="CHEBI:190135"/>
        <label>2</label>
    </ligand>
</feature>